<evidence type="ECO:0000313" key="1">
    <source>
        <dbReference type="EMBL" id="OHT13749.1"/>
    </source>
</evidence>
<keyword evidence="2" id="KW-1185">Reference proteome</keyword>
<dbReference type="SUPFAM" id="SSF48371">
    <property type="entry name" value="ARM repeat"/>
    <property type="match status" value="1"/>
</dbReference>
<dbReference type="VEuPathDB" id="TrichDB:TRFO_16081"/>
<accession>A0A1J4KW59</accession>
<sequence>MESYKCTQRTRNVIAYFAQKVEVYSIENEENSNHQDFHHINSIGQAIECIHNGVEVLRSCHIIENELMSASNNNISCQSLLDTGIIGFILPYAVPDADIELLESVISIIDKITFINQPLDSPLQNPVFLHNFVSIIQKSFSKIKLNALNIISNLLHDENISKNVFEVLSEINLIQILWNADLFNSSFTQKTASNFNYSIEDPIVYSSGILSDFAETYDKERVSCLIPYLSIIINNLNVENQHALKNFVSALSYILRSLDSHQIIIDAKVPKICIRLLSFNHEAAVSEIFDCFYRLEKKNNIPNLLKPKFARLCTHILETSSNPDILLHIIRFLDLFIPKHFNEIDQKLFIDVLINLTEYQKYKIKIYSSLVLVRSFNFASDEIIFYYHEKKLFDFIFSFILSYQPDDVIYILHNILSLIERNQEMKELFVLDQEFKKMLEEVLTEGEGEVTEFSQFLIQSFYTD</sequence>
<reference evidence="1" key="1">
    <citation type="submission" date="2016-10" db="EMBL/GenBank/DDBJ databases">
        <authorList>
            <person name="Benchimol M."/>
            <person name="Almeida L.G."/>
            <person name="Vasconcelos A.T."/>
            <person name="Perreira-Neves A."/>
            <person name="Rosa I.A."/>
            <person name="Tasca T."/>
            <person name="Bogo M.R."/>
            <person name="de Souza W."/>
        </authorList>
    </citation>
    <scope>NUCLEOTIDE SEQUENCE [LARGE SCALE GENOMIC DNA]</scope>
    <source>
        <strain evidence="1">K</strain>
    </source>
</reference>
<dbReference type="GeneID" id="94833470"/>
<name>A0A1J4KW59_9EUKA</name>
<proteinExistence type="predicted"/>
<dbReference type="RefSeq" id="XP_068366885.1">
    <property type="nucleotide sequence ID" value="XM_068498766.1"/>
</dbReference>
<organism evidence="1 2">
    <name type="scientific">Tritrichomonas foetus</name>
    <dbReference type="NCBI Taxonomy" id="1144522"/>
    <lineage>
        <taxon>Eukaryota</taxon>
        <taxon>Metamonada</taxon>
        <taxon>Parabasalia</taxon>
        <taxon>Tritrichomonadida</taxon>
        <taxon>Tritrichomonadidae</taxon>
        <taxon>Tritrichomonas</taxon>
    </lineage>
</organism>
<dbReference type="InterPro" id="IPR011989">
    <property type="entry name" value="ARM-like"/>
</dbReference>
<dbReference type="AlphaFoldDB" id="A0A1J4KW59"/>
<comment type="caution">
    <text evidence="1">The sequence shown here is derived from an EMBL/GenBank/DDBJ whole genome shotgun (WGS) entry which is preliminary data.</text>
</comment>
<dbReference type="InterPro" id="IPR016024">
    <property type="entry name" value="ARM-type_fold"/>
</dbReference>
<evidence type="ECO:0000313" key="2">
    <source>
        <dbReference type="Proteomes" id="UP000179807"/>
    </source>
</evidence>
<gene>
    <name evidence="1" type="ORF">TRFO_16081</name>
</gene>
<dbReference type="EMBL" id="MLAK01000485">
    <property type="protein sequence ID" value="OHT13749.1"/>
    <property type="molecule type" value="Genomic_DNA"/>
</dbReference>
<dbReference type="Proteomes" id="UP000179807">
    <property type="component" value="Unassembled WGS sequence"/>
</dbReference>
<dbReference type="Gene3D" id="1.25.10.10">
    <property type="entry name" value="Leucine-rich Repeat Variant"/>
    <property type="match status" value="1"/>
</dbReference>
<protein>
    <submittedName>
        <fullName evidence="1">Uncharacterized protein</fullName>
    </submittedName>
</protein>